<evidence type="ECO:0000256" key="1">
    <source>
        <dbReference type="SAM" id="MobiDB-lite"/>
    </source>
</evidence>
<feature type="region of interest" description="Disordered" evidence="1">
    <location>
        <begin position="123"/>
        <end position="154"/>
    </location>
</feature>
<reference evidence="2" key="1">
    <citation type="submission" date="2021-02" db="EMBL/GenBank/DDBJ databases">
        <authorList>
            <person name="Nowell W R."/>
        </authorList>
    </citation>
    <scope>NUCLEOTIDE SEQUENCE</scope>
</reference>
<feature type="compositionally biased region" description="Low complexity" evidence="1">
    <location>
        <begin position="194"/>
        <end position="206"/>
    </location>
</feature>
<evidence type="ECO:0000313" key="3">
    <source>
        <dbReference type="Proteomes" id="UP000663848"/>
    </source>
</evidence>
<feature type="compositionally biased region" description="Low complexity" evidence="1">
    <location>
        <begin position="241"/>
        <end position="263"/>
    </location>
</feature>
<dbReference type="Proteomes" id="UP000663848">
    <property type="component" value="Unassembled WGS sequence"/>
</dbReference>
<dbReference type="EMBL" id="CAJOBR010027206">
    <property type="protein sequence ID" value="CAF4975134.1"/>
    <property type="molecule type" value="Genomic_DNA"/>
</dbReference>
<feature type="region of interest" description="Disordered" evidence="1">
    <location>
        <begin position="15"/>
        <end position="35"/>
    </location>
</feature>
<feature type="compositionally biased region" description="Basic and acidic residues" evidence="1">
    <location>
        <begin position="208"/>
        <end position="222"/>
    </location>
</feature>
<proteinExistence type="predicted"/>
<feature type="compositionally biased region" description="Polar residues" evidence="1">
    <location>
        <begin position="315"/>
        <end position="327"/>
    </location>
</feature>
<feature type="compositionally biased region" description="Low complexity" evidence="1">
    <location>
        <begin position="124"/>
        <end position="152"/>
    </location>
</feature>
<organism evidence="2 3">
    <name type="scientific">Rotaria socialis</name>
    <dbReference type="NCBI Taxonomy" id="392032"/>
    <lineage>
        <taxon>Eukaryota</taxon>
        <taxon>Metazoa</taxon>
        <taxon>Spiralia</taxon>
        <taxon>Gnathifera</taxon>
        <taxon>Rotifera</taxon>
        <taxon>Eurotatoria</taxon>
        <taxon>Bdelloidea</taxon>
        <taxon>Philodinida</taxon>
        <taxon>Philodinidae</taxon>
        <taxon>Rotaria</taxon>
    </lineage>
</organism>
<protein>
    <submittedName>
        <fullName evidence="2">Uncharacterized protein</fullName>
    </submittedName>
</protein>
<evidence type="ECO:0000313" key="2">
    <source>
        <dbReference type="EMBL" id="CAF4975134.1"/>
    </source>
</evidence>
<gene>
    <name evidence="2" type="ORF">QYT958_LOCUS35596</name>
</gene>
<comment type="caution">
    <text evidence="2">The sequence shown here is derived from an EMBL/GenBank/DDBJ whole genome shotgun (WGS) entry which is preliminary data.</text>
</comment>
<feature type="non-terminal residue" evidence="2">
    <location>
        <position position="333"/>
    </location>
</feature>
<feature type="compositionally biased region" description="Low complexity" evidence="1">
    <location>
        <begin position="15"/>
        <end position="31"/>
    </location>
</feature>
<feature type="region of interest" description="Disordered" evidence="1">
    <location>
        <begin position="305"/>
        <end position="333"/>
    </location>
</feature>
<feature type="compositionally biased region" description="Polar residues" evidence="1">
    <location>
        <begin position="178"/>
        <end position="193"/>
    </location>
</feature>
<feature type="region of interest" description="Disordered" evidence="1">
    <location>
        <begin position="178"/>
        <end position="268"/>
    </location>
</feature>
<name>A0A821Z3L4_9BILA</name>
<dbReference type="AlphaFoldDB" id="A0A821Z3L4"/>
<accession>A0A821Z3L4</accession>
<sequence>MYKNVQVNHYNNATSTTATAPTFSSSSSFPFETNQTSTSLPVQITSASSSSFSSSTPITRLPSLPNSNIGVSKVGDGGISLPVSFSSTKENMSLSQTAKLKSDVDQLDDLVKDLLIEVNRPIGTSTNNRISNNTNTNNKYSTSSSSHSYQHRSNNDHNEILNAKLPSSIRASSYTQASTLNNQKRNDFDANTVSGLIDGSSLSSSGAQREEQRIKTTREERIRVKRSGGGGGGGISDTSDIPITNSTMKTTTTTTTTNKPSQTAASRDQLSIDEQLIDSLLESVQNTLRKRSQQQTQQTVWTADIPVHQQPPPTTSNRRTYSSSAAYTDSVHR</sequence>